<dbReference type="AlphaFoldDB" id="A0A2G6E4L9"/>
<evidence type="ECO:0000313" key="2">
    <source>
        <dbReference type="EMBL" id="PID57030.1"/>
    </source>
</evidence>
<gene>
    <name evidence="2" type="ORF">CSB45_08890</name>
</gene>
<dbReference type="Proteomes" id="UP000229740">
    <property type="component" value="Unassembled WGS sequence"/>
</dbReference>
<organism evidence="2 3">
    <name type="scientific">candidate division KSB3 bacterium</name>
    <dbReference type="NCBI Taxonomy" id="2044937"/>
    <lineage>
        <taxon>Bacteria</taxon>
        <taxon>candidate division KSB3</taxon>
    </lineage>
</organism>
<evidence type="ECO:0000256" key="1">
    <source>
        <dbReference type="SAM" id="SignalP"/>
    </source>
</evidence>
<evidence type="ECO:0000313" key="3">
    <source>
        <dbReference type="Proteomes" id="UP000229740"/>
    </source>
</evidence>
<keyword evidence="1" id="KW-0732">Signal</keyword>
<dbReference type="EMBL" id="PDPS01000029">
    <property type="protein sequence ID" value="PID57030.1"/>
    <property type="molecule type" value="Genomic_DNA"/>
</dbReference>
<name>A0A2G6E4L9_9BACT</name>
<accession>A0A2G6E4L9</accession>
<reference evidence="2 3" key="1">
    <citation type="submission" date="2017-10" db="EMBL/GenBank/DDBJ databases">
        <title>Novel microbial diversity and functional potential in the marine mammal oral microbiome.</title>
        <authorList>
            <person name="Dudek N.K."/>
            <person name="Sun C.L."/>
            <person name="Burstein D."/>
            <person name="Kantor R.S."/>
            <person name="Aliaga Goltsman D.S."/>
            <person name="Bik E.M."/>
            <person name="Thomas B.C."/>
            <person name="Banfield J.F."/>
            <person name="Relman D.A."/>
        </authorList>
    </citation>
    <scope>NUCLEOTIDE SEQUENCE [LARGE SCALE GENOMIC DNA]</scope>
    <source>
        <strain evidence="2">DOLZORAL124_49_17</strain>
    </source>
</reference>
<comment type="caution">
    <text evidence="2">The sequence shown here is derived from an EMBL/GenBank/DDBJ whole genome shotgun (WGS) entry which is preliminary data.</text>
</comment>
<feature type="chain" id="PRO_5014836586" evidence="1">
    <location>
        <begin position="23"/>
        <end position="255"/>
    </location>
</feature>
<proteinExistence type="predicted"/>
<protein>
    <submittedName>
        <fullName evidence="2">Uncharacterized protein</fullName>
    </submittedName>
</protein>
<feature type="signal peptide" evidence="1">
    <location>
        <begin position="1"/>
        <end position="22"/>
    </location>
</feature>
<sequence length="255" mass="28559">MWKQFCWTSLALLLLIAHQTWAEEQSGQAAPCDIPGISIEALPLQGESLCVVNTANAGAQWFLLNPAGNRHIGPVSPGFKTINAIKASGDGRFLAVYSVAEGHSFLDVIDLRKFLQTEEYQVLHSIDPYPGRIELDSWKKGRFYVKSDMLLTHPDVSTGRYSPDMSLNWMETFVLEPTNGRIYGVSEGAVNPIEHYAQVLLDSRAGKAEKDRALVKLLSIRSRQVDLPLLIKILEQEQDPKRMNKLLDEINSLQK</sequence>